<dbReference type="GO" id="GO:0035091">
    <property type="term" value="F:phosphatidylinositol binding"/>
    <property type="evidence" value="ECO:0007669"/>
    <property type="project" value="InterPro"/>
</dbReference>
<reference evidence="8" key="1">
    <citation type="journal article" date="2020" name="Stud. Mycol.">
        <title>101 Dothideomycetes genomes: a test case for predicting lifestyles and emergence of pathogens.</title>
        <authorList>
            <person name="Haridas S."/>
            <person name="Albert R."/>
            <person name="Binder M."/>
            <person name="Bloem J."/>
            <person name="Labutti K."/>
            <person name="Salamov A."/>
            <person name="Andreopoulos B."/>
            <person name="Baker S."/>
            <person name="Barry K."/>
            <person name="Bills G."/>
            <person name="Bluhm B."/>
            <person name="Cannon C."/>
            <person name="Castanera R."/>
            <person name="Culley D."/>
            <person name="Daum C."/>
            <person name="Ezra D."/>
            <person name="Gonzalez J."/>
            <person name="Henrissat B."/>
            <person name="Kuo A."/>
            <person name="Liang C."/>
            <person name="Lipzen A."/>
            <person name="Lutzoni F."/>
            <person name="Magnuson J."/>
            <person name="Mondo S."/>
            <person name="Nolan M."/>
            <person name="Ohm R."/>
            <person name="Pangilinan J."/>
            <person name="Park H.-J."/>
            <person name="Ramirez L."/>
            <person name="Alfaro M."/>
            <person name="Sun H."/>
            <person name="Tritt A."/>
            <person name="Yoshinaga Y."/>
            <person name="Zwiers L.-H."/>
            <person name="Turgeon B."/>
            <person name="Goodwin S."/>
            <person name="Spatafora J."/>
            <person name="Crous P."/>
            <person name="Grigoriev I."/>
        </authorList>
    </citation>
    <scope>NUCLEOTIDE SEQUENCE</scope>
    <source>
        <strain evidence="8">CBS 130266</strain>
    </source>
</reference>
<dbReference type="InterPro" id="IPR000727">
    <property type="entry name" value="T_SNARE_dom"/>
</dbReference>
<keyword evidence="9" id="KW-1185">Reference proteome</keyword>
<dbReference type="InterPro" id="IPR036871">
    <property type="entry name" value="PX_dom_sf"/>
</dbReference>
<evidence type="ECO:0000259" key="6">
    <source>
        <dbReference type="PROSITE" id="PS50192"/>
    </source>
</evidence>
<gene>
    <name evidence="8" type="ORF">EJ08DRAFT_591937</name>
</gene>
<dbReference type="SMART" id="SM00397">
    <property type="entry name" value="t_SNARE"/>
    <property type="match status" value="1"/>
</dbReference>
<dbReference type="AlphaFoldDB" id="A0A9P4TXF1"/>
<comment type="function">
    <text evidence="4">Essential for proper morphogenesis of the vacuole. May exist as structural reinforcement on the surface of the vacuolar membrane and be required for maintenance against rupture by osmotic pressure.</text>
</comment>
<name>A0A9P4TXF1_9PEZI</name>
<dbReference type="FunFam" id="1.20.5.110:FF:000058">
    <property type="entry name" value="VAM7p Vacuolar SNARE protein"/>
    <property type="match status" value="1"/>
</dbReference>
<comment type="subcellular location">
    <subcellularLocation>
        <location evidence="1">Vacuole</location>
    </subcellularLocation>
</comment>
<dbReference type="PANTHER" id="PTHR22775:SF3">
    <property type="entry name" value="SORTING NEXIN-13"/>
    <property type="match status" value="1"/>
</dbReference>
<dbReference type="PROSITE" id="PS50195">
    <property type="entry name" value="PX"/>
    <property type="match status" value="1"/>
</dbReference>
<feature type="domain" description="T-SNARE coiled-coil homology" evidence="6">
    <location>
        <begin position="287"/>
        <end position="349"/>
    </location>
</feature>
<dbReference type="GO" id="GO:0016192">
    <property type="term" value="P:vesicle-mediated transport"/>
    <property type="evidence" value="ECO:0007669"/>
    <property type="project" value="UniProtKB-ARBA"/>
</dbReference>
<protein>
    <recommendedName>
        <fullName evidence="10">Phox-like protein</fullName>
    </recommendedName>
</protein>
<feature type="domain" description="PX" evidence="7">
    <location>
        <begin position="1"/>
        <end position="114"/>
    </location>
</feature>
<evidence type="ECO:0008006" key="10">
    <source>
        <dbReference type="Google" id="ProtNLM"/>
    </source>
</evidence>
<dbReference type="Pfam" id="PF00787">
    <property type="entry name" value="PX"/>
    <property type="match status" value="1"/>
</dbReference>
<evidence type="ECO:0000313" key="9">
    <source>
        <dbReference type="Proteomes" id="UP000800235"/>
    </source>
</evidence>
<dbReference type="CDD" id="cd15858">
    <property type="entry name" value="SNARE_VAM7"/>
    <property type="match status" value="1"/>
</dbReference>
<dbReference type="GO" id="GO:0007034">
    <property type="term" value="P:vacuolar transport"/>
    <property type="evidence" value="ECO:0007669"/>
    <property type="project" value="UniProtKB-ARBA"/>
</dbReference>
<evidence type="ECO:0000256" key="2">
    <source>
        <dbReference type="ARBA" id="ARBA00022554"/>
    </source>
</evidence>
<feature type="compositionally biased region" description="Basic and acidic residues" evidence="5">
    <location>
        <begin position="269"/>
        <end position="278"/>
    </location>
</feature>
<evidence type="ECO:0000256" key="5">
    <source>
        <dbReference type="SAM" id="MobiDB-lite"/>
    </source>
</evidence>
<comment type="caution">
    <text evidence="8">The sequence shown here is derived from an EMBL/GenBank/DDBJ whole genome shotgun (WGS) entry which is preliminary data.</text>
</comment>
<dbReference type="InterPro" id="IPR001683">
    <property type="entry name" value="PX_dom"/>
</dbReference>
<feature type="compositionally biased region" description="Low complexity" evidence="5">
    <location>
        <begin position="246"/>
        <end position="261"/>
    </location>
</feature>
<evidence type="ECO:0000313" key="8">
    <source>
        <dbReference type="EMBL" id="KAF2428783.1"/>
    </source>
</evidence>
<dbReference type="CDD" id="cd06897">
    <property type="entry name" value="PX_SNARE"/>
    <property type="match status" value="1"/>
</dbReference>
<dbReference type="Gene3D" id="3.30.1520.10">
    <property type="entry name" value="Phox-like domain"/>
    <property type="match status" value="1"/>
</dbReference>
<keyword evidence="3" id="KW-0175">Coiled coil</keyword>
<evidence type="ECO:0000256" key="3">
    <source>
        <dbReference type="ARBA" id="ARBA00023054"/>
    </source>
</evidence>
<dbReference type="GO" id="GO:0097576">
    <property type="term" value="P:vacuole fusion"/>
    <property type="evidence" value="ECO:0007669"/>
    <property type="project" value="UniProtKB-ARBA"/>
</dbReference>
<dbReference type="SMART" id="SM00312">
    <property type="entry name" value="PX"/>
    <property type="match status" value="1"/>
</dbReference>
<keyword evidence="2" id="KW-0926">Vacuole</keyword>
<proteinExistence type="predicted"/>
<dbReference type="PROSITE" id="PS50192">
    <property type="entry name" value="T_SNARE"/>
    <property type="match status" value="1"/>
</dbReference>
<dbReference type="SUPFAM" id="SSF58038">
    <property type="entry name" value="SNARE fusion complex"/>
    <property type="match status" value="1"/>
</dbReference>
<evidence type="ECO:0000256" key="1">
    <source>
        <dbReference type="ARBA" id="ARBA00004116"/>
    </source>
</evidence>
<dbReference type="Proteomes" id="UP000800235">
    <property type="component" value="Unassembled WGS sequence"/>
</dbReference>
<dbReference type="GO" id="GO:0000329">
    <property type="term" value="C:fungal-type vacuole membrane"/>
    <property type="evidence" value="ECO:0007669"/>
    <property type="project" value="UniProtKB-ARBA"/>
</dbReference>
<evidence type="ECO:0000259" key="7">
    <source>
        <dbReference type="PROSITE" id="PS50195"/>
    </source>
</evidence>
<dbReference type="EMBL" id="MU007053">
    <property type="protein sequence ID" value="KAF2428783.1"/>
    <property type="molecule type" value="Genomic_DNA"/>
</dbReference>
<sequence>MPYTLAIPTTTISASDKPYTLYNITIHTPLRTQTIQKRYSDFVELNNALTSAIGAPPANIPAKSWFSRTINNPQFTEQRRKGLEDYLKAIEAAPDPKWRNHGLYKSFLGMAPPPTTEPKLHKSGTQQDEDNNTFEAKPTMSSQQWLDLHSQLKQYIQESRMCLTRRDQASTATQQHEASAQAKKWLVKAHTMILRLEEGLKGMKGHGDGELRRRRDLLTRARKEREALEGVCSAWTVNGSRDVASGYKNSSSSAAGNASTNGHGGAPAKETERTRELDNQGVLQLQQQVMQEQDMDVEDLTKVVRRMKEMGVAINEELVEQSQLLGMVDEDVDRVAGKIDVAKKRIRKIN</sequence>
<dbReference type="Gene3D" id="1.20.5.110">
    <property type="match status" value="1"/>
</dbReference>
<accession>A0A9P4TXF1</accession>
<feature type="region of interest" description="Disordered" evidence="5">
    <location>
        <begin position="112"/>
        <end position="142"/>
    </location>
</feature>
<organism evidence="8 9">
    <name type="scientific">Tothia fuscella</name>
    <dbReference type="NCBI Taxonomy" id="1048955"/>
    <lineage>
        <taxon>Eukaryota</taxon>
        <taxon>Fungi</taxon>
        <taxon>Dikarya</taxon>
        <taxon>Ascomycota</taxon>
        <taxon>Pezizomycotina</taxon>
        <taxon>Dothideomycetes</taxon>
        <taxon>Pleosporomycetidae</taxon>
        <taxon>Venturiales</taxon>
        <taxon>Cylindrosympodiaceae</taxon>
        <taxon>Tothia</taxon>
    </lineage>
</organism>
<feature type="region of interest" description="Disordered" evidence="5">
    <location>
        <begin position="246"/>
        <end position="278"/>
    </location>
</feature>
<evidence type="ECO:0000256" key="4">
    <source>
        <dbReference type="ARBA" id="ARBA00054927"/>
    </source>
</evidence>
<dbReference type="PANTHER" id="PTHR22775">
    <property type="entry name" value="SORTING NEXIN"/>
    <property type="match status" value="1"/>
</dbReference>
<dbReference type="OrthoDB" id="428895at2759"/>
<dbReference type="SUPFAM" id="SSF64268">
    <property type="entry name" value="PX domain"/>
    <property type="match status" value="1"/>
</dbReference>